<reference evidence="2" key="1">
    <citation type="submission" date="2021-06" db="EMBL/GenBank/DDBJ databases">
        <authorList>
            <person name="Kallberg Y."/>
            <person name="Tangrot J."/>
            <person name="Rosling A."/>
        </authorList>
    </citation>
    <scope>NUCLEOTIDE SEQUENCE</scope>
    <source>
        <strain evidence="2">IN212</strain>
    </source>
</reference>
<feature type="compositionally biased region" description="Polar residues" evidence="1">
    <location>
        <begin position="46"/>
        <end position="93"/>
    </location>
</feature>
<dbReference type="AlphaFoldDB" id="A0A9N9H0W8"/>
<accession>A0A9N9H0W8</accession>
<dbReference type="Proteomes" id="UP000789396">
    <property type="component" value="Unassembled WGS sequence"/>
</dbReference>
<evidence type="ECO:0000256" key="1">
    <source>
        <dbReference type="SAM" id="MobiDB-lite"/>
    </source>
</evidence>
<evidence type="ECO:0000313" key="3">
    <source>
        <dbReference type="Proteomes" id="UP000789396"/>
    </source>
</evidence>
<name>A0A9N9H0W8_9GLOM</name>
<feature type="non-terminal residue" evidence="2">
    <location>
        <position position="184"/>
    </location>
</feature>
<protein>
    <submittedName>
        <fullName evidence="2">15651_t:CDS:1</fullName>
    </submittedName>
</protein>
<keyword evidence="3" id="KW-1185">Reference proteome</keyword>
<feature type="non-terminal residue" evidence="2">
    <location>
        <position position="1"/>
    </location>
</feature>
<dbReference type="EMBL" id="CAJVPZ010013408">
    <property type="protein sequence ID" value="CAG8648567.1"/>
    <property type="molecule type" value="Genomic_DNA"/>
</dbReference>
<evidence type="ECO:0000313" key="2">
    <source>
        <dbReference type="EMBL" id="CAG8648567.1"/>
    </source>
</evidence>
<organism evidence="2 3">
    <name type="scientific">Racocetra fulgida</name>
    <dbReference type="NCBI Taxonomy" id="60492"/>
    <lineage>
        <taxon>Eukaryota</taxon>
        <taxon>Fungi</taxon>
        <taxon>Fungi incertae sedis</taxon>
        <taxon>Mucoromycota</taxon>
        <taxon>Glomeromycotina</taxon>
        <taxon>Glomeromycetes</taxon>
        <taxon>Diversisporales</taxon>
        <taxon>Gigasporaceae</taxon>
        <taxon>Racocetra</taxon>
    </lineage>
</organism>
<comment type="caution">
    <text evidence="2">The sequence shown here is derived from an EMBL/GenBank/DDBJ whole genome shotgun (WGS) entry which is preliminary data.</text>
</comment>
<proteinExistence type="predicted"/>
<feature type="compositionally biased region" description="Polar residues" evidence="1">
    <location>
        <begin position="8"/>
        <end position="27"/>
    </location>
</feature>
<sequence>IQDEENAIQPSTSSNKEATGNSSQTDESVLKNLSEKSVIQDDENTIHPSTSSNNEATVNASQPDDNAIQSSTRSNGTNNQKTTQLILNATENVNVDKQREDNQSDSENNINPKDVTTDEPDELASEGMHLSTRSNNSSEEMIQIPIKTIDESWNFFITYFLNTGLLWVFQPHTRDLTGFGIVVV</sequence>
<feature type="region of interest" description="Disordered" evidence="1">
    <location>
        <begin position="1"/>
        <end position="136"/>
    </location>
</feature>
<dbReference type="OrthoDB" id="2460073at2759"/>
<gene>
    <name evidence="2" type="ORF">RFULGI_LOCUS8356</name>
</gene>